<dbReference type="SUPFAM" id="SSF53850">
    <property type="entry name" value="Periplasmic binding protein-like II"/>
    <property type="match status" value="1"/>
</dbReference>
<gene>
    <name evidence="3" type="ORF">LAX5112_02401</name>
</gene>
<protein>
    <submittedName>
        <fullName evidence="3">Thiaminase-1</fullName>
        <ecNumber evidence="3">2.5.1.2</ecNumber>
    </submittedName>
</protein>
<feature type="domain" description="Thiaminase-1 insert" evidence="2">
    <location>
        <begin position="156"/>
        <end position="301"/>
    </location>
</feature>
<dbReference type="STRING" id="388408.LAX5112_02401"/>
<reference evidence="4" key="1">
    <citation type="submission" date="2015-07" db="EMBL/GenBank/DDBJ databases">
        <authorList>
            <person name="Rodrigo-Torres Lidia"/>
            <person name="Arahal R.David."/>
        </authorList>
    </citation>
    <scope>NUCLEOTIDE SEQUENCE [LARGE SCALE GENOMIC DNA]</scope>
    <source>
        <strain evidence="4">CECT 5112</strain>
    </source>
</reference>
<evidence type="ECO:0000313" key="4">
    <source>
        <dbReference type="Proteomes" id="UP000053235"/>
    </source>
</evidence>
<dbReference type="GO" id="GO:0050332">
    <property type="term" value="F:thiamine pyridinylase activity"/>
    <property type="evidence" value="ECO:0007669"/>
    <property type="project" value="UniProtKB-EC"/>
</dbReference>
<dbReference type="EMBL" id="CXWD01000008">
    <property type="protein sequence ID" value="CTQ70190.1"/>
    <property type="molecule type" value="Genomic_DNA"/>
</dbReference>
<dbReference type="Gene3D" id="3.40.190.10">
    <property type="entry name" value="Periplasmic binding protein-like II"/>
    <property type="match status" value="2"/>
</dbReference>
<dbReference type="InterPro" id="IPR030901">
    <property type="entry name" value="Thiaminase_BcmE"/>
</dbReference>
<keyword evidence="3" id="KW-0808">Transferase</keyword>
<dbReference type="NCBIfam" id="TIGR04541">
    <property type="entry name" value="thiaminase_BcmE"/>
    <property type="match status" value="1"/>
</dbReference>
<evidence type="ECO:0000259" key="2">
    <source>
        <dbReference type="Pfam" id="PF22141"/>
    </source>
</evidence>
<keyword evidence="1" id="KW-0732">Signal</keyword>
<organism evidence="3 4">
    <name type="scientific">Roseibium alexandrii</name>
    <dbReference type="NCBI Taxonomy" id="388408"/>
    <lineage>
        <taxon>Bacteria</taxon>
        <taxon>Pseudomonadati</taxon>
        <taxon>Pseudomonadota</taxon>
        <taxon>Alphaproteobacteria</taxon>
        <taxon>Hyphomicrobiales</taxon>
        <taxon>Stappiaceae</taxon>
        <taxon>Roseibium</taxon>
    </lineage>
</organism>
<feature type="chain" id="PRO_5005809315" evidence="1">
    <location>
        <begin position="28"/>
        <end position="504"/>
    </location>
</feature>
<dbReference type="RefSeq" id="WP_055672018.1">
    <property type="nucleotide sequence ID" value="NZ_CXWD01000008.1"/>
</dbReference>
<dbReference type="InterPro" id="IPR054393">
    <property type="entry name" value="Thiaminase-1_dom"/>
</dbReference>
<sequence length="504" mass="54153">MHQKFRNIVILKSALVIGALFSSAASAQNCDAICTDAETCISAAVYPYVPDMGAFTSAICSAWQTAGQTEKLYLIADESVWDGGYDSNPVYTNGSGKQTPIDVFVYDAMYLEYWKTQTAQIPAAQISNPTDFVPYADTALKLPNNNMYALPMLGCTNIMFYRNGDSGMAGVTTLSDFETVNSAGIYISPVPFGMSGAMMNMSGKTTIGVNYMVKGYLDTGNWPSMTHLDPSIVQSLAGIAETASYYNALTGAVPPLQGVEDQYVRAGYFSEGYGRTSIGFSESMSQMSNATRQNLKLRAFPWTDNTNSPNMFYADVAGVNSNSPFLANNGTLPFVLANIMTEQATMQNAIAPQNGQLSYLFPARTSVLNALSSVDPLYQQMSDILNAKTTELVSMPTTDRTAFHSFGGSVQSAVLGDFSGHCDLESTDFPGNNSQAPSICTPLCQSAGGWIGSWTNQSPPAWPGYSACGCNTCIQASPLPQSVQEEEATTMVQSGPALKRYMRN</sequence>
<dbReference type="Pfam" id="PF22141">
    <property type="entry name" value="Thiaminase-1_dom"/>
    <property type="match status" value="1"/>
</dbReference>
<dbReference type="Proteomes" id="UP000053235">
    <property type="component" value="Unassembled WGS sequence"/>
</dbReference>
<dbReference type="EC" id="2.5.1.2" evidence="3"/>
<evidence type="ECO:0000256" key="1">
    <source>
        <dbReference type="SAM" id="SignalP"/>
    </source>
</evidence>
<feature type="signal peptide" evidence="1">
    <location>
        <begin position="1"/>
        <end position="27"/>
    </location>
</feature>
<keyword evidence="4" id="KW-1185">Reference proteome</keyword>
<evidence type="ECO:0000313" key="3">
    <source>
        <dbReference type="EMBL" id="CTQ70190.1"/>
    </source>
</evidence>
<proteinExistence type="predicted"/>
<accession>A0A0M7A7H9</accession>
<name>A0A0M7A7H9_9HYPH</name>
<dbReference type="AlphaFoldDB" id="A0A0M7A7H9"/>